<dbReference type="PROSITE" id="PS51257">
    <property type="entry name" value="PROKAR_LIPOPROTEIN"/>
    <property type="match status" value="1"/>
</dbReference>
<dbReference type="AlphaFoldDB" id="A0A2K8KA41"/>
<gene>
    <name evidence="2" type="ORF">BG454_11110</name>
</gene>
<dbReference type="KEGG" id="rbg:BG454_11110"/>
<protein>
    <submittedName>
        <fullName evidence="2">DUF2927 domain-containing protein</fullName>
    </submittedName>
</protein>
<name>A0A2K8KA41_9RHOB</name>
<dbReference type="STRING" id="441209.GCA_001870665_02002"/>
<evidence type="ECO:0000313" key="3">
    <source>
        <dbReference type="Proteomes" id="UP000228948"/>
    </source>
</evidence>
<dbReference type="Proteomes" id="UP000228948">
    <property type="component" value="Chromosome"/>
</dbReference>
<feature type="signal peptide" evidence="1">
    <location>
        <begin position="1"/>
        <end position="17"/>
    </location>
</feature>
<sequence length="449" mass="48986">MRAAAPLIAMLALSACAMPATSPEVDLSVQSRAISSAALFGAPRPYAPARSNAQIAQDILELGFRLESGRVIPQFSRFEGPVALRLTGQVPPLAEIETDRLIARLRNEARLDIRRVTGAAQITVEFVTRDTMRRLVPEASCFVLPNVSTWQEFRAAPRAEHLDWTRIAEREKALVIAPADATVQEMRDCLHEEVAQALGPLNDLYRIGETVMNDDNFQTTLTGFDMLVLRVWNHPSLHPGMTRAEVGARLPAILAQLNPRGAASQAFGLDPVPTPRAWTDAIENALASPTRRRSFAFAQAALRIALEERWQDERLAFSLFLAARFAPPGQGEEALDALISAASIYAARPGGEVPRAHVEMHLAAQALAAGQYPLVLRLTENASGPARRSENGALLSSLMLLRAQALERMGRDAEAETLRADAVPYALFGFGSKQAAEDRRAEITALIQR</sequence>
<proteinExistence type="predicted"/>
<organism evidence="2 3">
    <name type="scientific">Roseinatronobacter bogoriensis subsp. barguzinensis</name>
    <dbReference type="NCBI Taxonomy" id="441209"/>
    <lineage>
        <taxon>Bacteria</taxon>
        <taxon>Pseudomonadati</taxon>
        <taxon>Pseudomonadota</taxon>
        <taxon>Alphaproteobacteria</taxon>
        <taxon>Rhodobacterales</taxon>
        <taxon>Paracoccaceae</taxon>
        <taxon>Roseinatronobacter</taxon>
    </lineage>
</organism>
<evidence type="ECO:0000313" key="2">
    <source>
        <dbReference type="EMBL" id="ATX66294.1"/>
    </source>
</evidence>
<feature type="chain" id="PRO_5014998242" evidence="1">
    <location>
        <begin position="18"/>
        <end position="449"/>
    </location>
</feature>
<dbReference type="InterPro" id="IPR021323">
    <property type="entry name" value="DUF2927"/>
</dbReference>
<keyword evidence="3" id="KW-1185">Reference proteome</keyword>
<dbReference type="Pfam" id="PF11150">
    <property type="entry name" value="DUF2927"/>
    <property type="match status" value="1"/>
</dbReference>
<dbReference type="OrthoDB" id="7823193at2"/>
<keyword evidence="1" id="KW-0732">Signal</keyword>
<evidence type="ECO:0000256" key="1">
    <source>
        <dbReference type="SAM" id="SignalP"/>
    </source>
</evidence>
<dbReference type="EMBL" id="CP024899">
    <property type="protein sequence ID" value="ATX66294.1"/>
    <property type="molecule type" value="Genomic_DNA"/>
</dbReference>
<dbReference type="RefSeq" id="WP_071480809.1">
    <property type="nucleotide sequence ID" value="NZ_CP024899.1"/>
</dbReference>
<accession>A0A2K8KA41</accession>
<reference evidence="2 3" key="1">
    <citation type="submission" date="2017-11" db="EMBL/GenBank/DDBJ databases">
        <title>Revised Sequence and Annotation of the Rhodobaca barguzinensis strain alga05 Genome.</title>
        <authorList>
            <person name="Kopejtka K."/>
            <person name="Tomasch J.M."/>
            <person name="Bunk B."/>
            <person name="Koblizek M."/>
        </authorList>
    </citation>
    <scope>NUCLEOTIDE SEQUENCE [LARGE SCALE GENOMIC DNA]</scope>
    <source>
        <strain evidence="3">alga05</strain>
    </source>
</reference>